<protein>
    <recommendedName>
        <fullName evidence="4">Magnesium transporter MgtE intracellular domain-containing protein</fullName>
    </recommendedName>
</protein>
<dbReference type="InterPro" id="IPR038076">
    <property type="entry name" value="MgtE_N_sf"/>
</dbReference>
<feature type="coiled-coil region" evidence="1">
    <location>
        <begin position="49"/>
        <end position="107"/>
    </location>
</feature>
<evidence type="ECO:0008006" key="4">
    <source>
        <dbReference type="Google" id="ProtNLM"/>
    </source>
</evidence>
<dbReference type="EMBL" id="ACFY01000040">
    <property type="protein sequence ID" value="EEG95167.1"/>
    <property type="molecule type" value="Genomic_DNA"/>
</dbReference>
<gene>
    <name evidence="2" type="ORF">ROSEINA2194_00949</name>
</gene>
<reference evidence="2 3" key="2">
    <citation type="submission" date="2009-03" db="EMBL/GenBank/DDBJ databases">
        <title>Draft genome sequence of Roseburia inulinivorans (DSM 16841).</title>
        <authorList>
            <person name="Sudarsanam P."/>
            <person name="Ley R."/>
            <person name="Guruge J."/>
            <person name="Turnbaugh P.J."/>
            <person name="Mahowald M."/>
            <person name="Liep D."/>
            <person name="Gordon J."/>
        </authorList>
    </citation>
    <scope>NUCLEOTIDE SEQUENCE [LARGE SCALE GENOMIC DNA]</scope>
    <source>
        <strain evidence="2 3">DSM 16841</strain>
    </source>
</reference>
<evidence type="ECO:0000313" key="2">
    <source>
        <dbReference type="EMBL" id="EEG95167.1"/>
    </source>
</evidence>
<evidence type="ECO:0000256" key="1">
    <source>
        <dbReference type="SAM" id="Coils"/>
    </source>
</evidence>
<sequence length="213" mass="23965">MLIKLDVGGFGSGVLAPVIKDVPYLNKILPDSVTEEVSTEDSQYAYTNLDDAINRIKELEIELADAQNSANSDADYIAQLEEKAKELDTYKQNEADFEKEKEKWYEDVVFSEDAPDISNYKEYYESIDAANAEVLYKQVVEQTLTDEQMDDYVKTYSSMKPKEAAAIFDTMTDNLQLVADILSNMDTQSRGDILGKMNSDTAAKVTEIMEPSE</sequence>
<reference evidence="2 3" key="1">
    <citation type="submission" date="2009-02" db="EMBL/GenBank/DDBJ databases">
        <authorList>
            <person name="Fulton L."/>
            <person name="Clifton S."/>
            <person name="Fulton B."/>
            <person name="Xu J."/>
            <person name="Minx P."/>
            <person name="Pepin K.H."/>
            <person name="Johnson M."/>
            <person name="Bhonagiri V."/>
            <person name="Nash W.E."/>
            <person name="Mardis E.R."/>
            <person name="Wilson R.K."/>
        </authorList>
    </citation>
    <scope>NUCLEOTIDE SEQUENCE [LARGE SCALE GENOMIC DNA]</scope>
    <source>
        <strain evidence="2 3">DSM 16841</strain>
    </source>
</reference>
<organism evidence="2 3">
    <name type="scientific">Roseburia inulinivorans DSM 16841</name>
    <dbReference type="NCBI Taxonomy" id="622312"/>
    <lineage>
        <taxon>Bacteria</taxon>
        <taxon>Bacillati</taxon>
        <taxon>Bacillota</taxon>
        <taxon>Clostridia</taxon>
        <taxon>Lachnospirales</taxon>
        <taxon>Lachnospiraceae</taxon>
        <taxon>Roseburia</taxon>
    </lineage>
</organism>
<keyword evidence="1" id="KW-0175">Coiled coil</keyword>
<dbReference type="SUPFAM" id="SSF158791">
    <property type="entry name" value="MgtE N-terminal domain-like"/>
    <property type="match status" value="1"/>
</dbReference>
<comment type="caution">
    <text evidence="2">The sequence shown here is derived from an EMBL/GenBank/DDBJ whole genome shotgun (WGS) entry which is preliminary data.</text>
</comment>
<dbReference type="Proteomes" id="UP000003561">
    <property type="component" value="Unassembled WGS sequence"/>
</dbReference>
<evidence type="ECO:0000313" key="3">
    <source>
        <dbReference type="Proteomes" id="UP000003561"/>
    </source>
</evidence>
<dbReference type="Gene3D" id="1.25.60.10">
    <property type="entry name" value="MgtE N-terminal domain-like"/>
    <property type="match status" value="1"/>
</dbReference>
<name>C0FQE5_9FIRM</name>
<proteinExistence type="predicted"/>
<dbReference type="AlphaFoldDB" id="C0FQE5"/>
<dbReference type="eggNOG" id="ENOG502Z7M1">
    <property type="taxonomic scope" value="Bacteria"/>
</dbReference>
<accession>C0FQE5</accession>